<evidence type="ECO:0000313" key="9">
    <source>
        <dbReference type="Proteomes" id="UP000053577"/>
    </source>
</evidence>
<evidence type="ECO:0000256" key="5">
    <source>
        <dbReference type="PROSITE-ProRule" id="PRU01248"/>
    </source>
</evidence>
<evidence type="ECO:0000313" key="8">
    <source>
        <dbReference type="EMBL" id="KSV16150.1"/>
    </source>
</evidence>
<dbReference type="InterPro" id="IPR010998">
    <property type="entry name" value="Integrase_recombinase_N"/>
</dbReference>
<organism evidence="8 9">
    <name type="scientific">Dehalococcoides mccartyi</name>
    <dbReference type="NCBI Taxonomy" id="61435"/>
    <lineage>
        <taxon>Bacteria</taxon>
        <taxon>Bacillati</taxon>
        <taxon>Chloroflexota</taxon>
        <taxon>Dehalococcoidia</taxon>
        <taxon>Dehalococcoidales</taxon>
        <taxon>Dehalococcoidaceae</taxon>
        <taxon>Dehalococcoides</taxon>
    </lineage>
</organism>
<dbReference type="PANTHER" id="PTHR30349:SF41">
    <property type="entry name" value="INTEGRASE_RECOMBINASE PROTEIN MJ0367-RELATED"/>
    <property type="match status" value="1"/>
</dbReference>
<comment type="similarity">
    <text evidence="1">Belongs to the 'phage' integrase family.</text>
</comment>
<evidence type="ECO:0000256" key="4">
    <source>
        <dbReference type="ARBA" id="ARBA00023172"/>
    </source>
</evidence>
<dbReference type="PROSITE" id="PS51898">
    <property type="entry name" value="TYR_RECOMBINASE"/>
    <property type="match status" value="1"/>
</dbReference>
<name>A0A0V8LX86_9CHLR</name>
<dbReference type="GO" id="GO:0006310">
    <property type="term" value="P:DNA recombination"/>
    <property type="evidence" value="ECO:0007669"/>
    <property type="project" value="UniProtKB-KW"/>
</dbReference>
<dbReference type="AlphaFoldDB" id="A0A0V8LX86"/>
<dbReference type="Gene3D" id="1.10.443.10">
    <property type="entry name" value="Intergrase catalytic core"/>
    <property type="match status" value="1"/>
</dbReference>
<dbReference type="SUPFAM" id="SSF56349">
    <property type="entry name" value="DNA breaking-rejoining enzymes"/>
    <property type="match status" value="1"/>
</dbReference>
<dbReference type="Proteomes" id="UP000053577">
    <property type="component" value="Unassembled WGS sequence"/>
</dbReference>
<dbReference type="Pfam" id="PF00589">
    <property type="entry name" value="Phage_integrase"/>
    <property type="match status" value="1"/>
</dbReference>
<evidence type="ECO:0000259" key="7">
    <source>
        <dbReference type="PROSITE" id="PS51900"/>
    </source>
</evidence>
<dbReference type="InterPro" id="IPR050090">
    <property type="entry name" value="Tyrosine_recombinase_XerCD"/>
</dbReference>
<feature type="domain" description="Tyr recombinase" evidence="6">
    <location>
        <begin position="130"/>
        <end position="309"/>
    </location>
</feature>
<evidence type="ECO:0000256" key="3">
    <source>
        <dbReference type="ARBA" id="ARBA00023125"/>
    </source>
</evidence>
<dbReference type="OrthoDB" id="144173at2"/>
<dbReference type="RefSeq" id="WP_081042225.1">
    <property type="nucleotide sequence ID" value="NZ_JGYD01000029.1"/>
</dbReference>
<dbReference type="InterPro" id="IPR002104">
    <property type="entry name" value="Integrase_catalytic"/>
</dbReference>
<dbReference type="Pfam" id="PF13495">
    <property type="entry name" value="Phage_int_SAM_4"/>
    <property type="match status" value="1"/>
</dbReference>
<proteinExistence type="inferred from homology"/>
<evidence type="ECO:0000256" key="2">
    <source>
        <dbReference type="ARBA" id="ARBA00022908"/>
    </source>
</evidence>
<sequence length="319" mass="36068">MKDTLITPYAHDRAIRKLDTLIISTGLKRHLEAFLLACRVEDLSRRTIFDYRQKVGQIIDYLVVLGLTDPKEVTASHIRGFLLTKQETCQPVSVHGYYRSIKVFFNWLTREGVINVSPMAPIRPPKVPKKIIRPYYPDELRSLLLACEGRGILTLRDRAIMLVLIDNGIRLGELASINISDIDVDRETISVWGKGRKQRVVGISKRTQMAVYKYLHARVDDNPSLWVTTDGKTLTPKGIYLTIHRLGERAGLKDVRNSPHTFRHTAATLSIKNGGDLFQVQSMLGHTTLAMTRRYAASLQSEAAAEAHKKFSPVDNLKL</sequence>
<dbReference type="InterPro" id="IPR044068">
    <property type="entry name" value="CB"/>
</dbReference>
<dbReference type="InterPro" id="IPR011010">
    <property type="entry name" value="DNA_brk_join_enz"/>
</dbReference>
<dbReference type="PROSITE" id="PS51900">
    <property type="entry name" value="CB"/>
    <property type="match status" value="1"/>
</dbReference>
<comment type="caution">
    <text evidence="8">The sequence shown here is derived from an EMBL/GenBank/DDBJ whole genome shotgun (WGS) entry which is preliminary data.</text>
</comment>
<dbReference type="EMBL" id="JGYD01000029">
    <property type="protein sequence ID" value="KSV16150.1"/>
    <property type="molecule type" value="Genomic_DNA"/>
</dbReference>
<keyword evidence="2" id="KW-0229">DNA integration</keyword>
<gene>
    <name evidence="8" type="ORF">DA01_08700</name>
</gene>
<dbReference type="Gene3D" id="1.10.150.130">
    <property type="match status" value="1"/>
</dbReference>
<evidence type="ECO:0000259" key="6">
    <source>
        <dbReference type="PROSITE" id="PS51898"/>
    </source>
</evidence>
<dbReference type="InterPro" id="IPR004107">
    <property type="entry name" value="Integrase_SAM-like_N"/>
</dbReference>
<evidence type="ECO:0000256" key="1">
    <source>
        <dbReference type="ARBA" id="ARBA00008857"/>
    </source>
</evidence>
<dbReference type="GO" id="GO:0015074">
    <property type="term" value="P:DNA integration"/>
    <property type="evidence" value="ECO:0007669"/>
    <property type="project" value="UniProtKB-KW"/>
</dbReference>
<dbReference type="PANTHER" id="PTHR30349">
    <property type="entry name" value="PHAGE INTEGRASE-RELATED"/>
    <property type="match status" value="1"/>
</dbReference>
<reference evidence="8 9" key="1">
    <citation type="journal article" date="2015" name="Sci. Rep.">
        <title>A comparative genomics and reductive dehalogenase gene transcription study of two chloroethene-respiring bacteria, Dehalococcoides mccartyi strains MB and 11a.</title>
        <authorList>
            <person name="Low A."/>
            <person name="Shen Z."/>
            <person name="Cheng D."/>
            <person name="Rogers M.J."/>
            <person name="Lee P.K."/>
            <person name="He J."/>
        </authorList>
    </citation>
    <scope>NUCLEOTIDE SEQUENCE [LARGE SCALE GENOMIC DNA]</scope>
    <source>
        <strain evidence="8 9">MB</strain>
    </source>
</reference>
<feature type="domain" description="Core-binding (CB)" evidence="7">
    <location>
        <begin position="25"/>
        <end position="109"/>
    </location>
</feature>
<dbReference type="InterPro" id="IPR013762">
    <property type="entry name" value="Integrase-like_cat_sf"/>
</dbReference>
<protein>
    <submittedName>
        <fullName evidence="8">Integrase</fullName>
    </submittedName>
</protein>
<accession>A0A0V8LX86</accession>
<keyword evidence="4" id="KW-0233">DNA recombination</keyword>
<keyword evidence="3 5" id="KW-0238">DNA-binding</keyword>
<dbReference type="PATRIC" id="fig|61435.5.peg.1712"/>
<dbReference type="GO" id="GO:0003677">
    <property type="term" value="F:DNA binding"/>
    <property type="evidence" value="ECO:0007669"/>
    <property type="project" value="UniProtKB-UniRule"/>
</dbReference>